<evidence type="ECO:0000256" key="1">
    <source>
        <dbReference type="ARBA" id="ARBA00004651"/>
    </source>
</evidence>
<dbReference type="Proteomes" id="UP000261257">
    <property type="component" value="Unassembled WGS sequence"/>
</dbReference>
<comment type="subcellular location">
    <subcellularLocation>
        <location evidence="1 8">Cell membrane</location>
        <topology evidence="1 8">Multi-pass membrane protein</topology>
    </subcellularLocation>
</comment>
<name>A0A3E4U5F1_9FIRM</name>
<protein>
    <recommendedName>
        <fullName evidence="8">Probable membrane transporter protein</fullName>
    </recommendedName>
</protein>
<evidence type="ECO:0000256" key="8">
    <source>
        <dbReference type="RuleBase" id="RU363041"/>
    </source>
</evidence>
<organism evidence="9 10">
    <name type="scientific">Hungatella hathewayi</name>
    <dbReference type="NCBI Taxonomy" id="154046"/>
    <lineage>
        <taxon>Bacteria</taxon>
        <taxon>Bacillati</taxon>
        <taxon>Bacillota</taxon>
        <taxon>Clostridia</taxon>
        <taxon>Lachnospirales</taxon>
        <taxon>Lachnospiraceae</taxon>
        <taxon>Hungatella</taxon>
    </lineage>
</organism>
<dbReference type="Pfam" id="PF01925">
    <property type="entry name" value="TauE"/>
    <property type="match status" value="1"/>
</dbReference>
<comment type="similarity">
    <text evidence="2 8">Belongs to the 4-toluene sulfonate uptake permease (TSUP) (TC 2.A.102) family.</text>
</comment>
<dbReference type="PANTHER" id="PTHR30269:SF0">
    <property type="entry name" value="MEMBRANE TRANSPORTER PROTEIN YFCA-RELATED"/>
    <property type="match status" value="1"/>
</dbReference>
<feature type="transmembrane region" description="Helical" evidence="8">
    <location>
        <begin position="74"/>
        <end position="93"/>
    </location>
</feature>
<dbReference type="InterPro" id="IPR052017">
    <property type="entry name" value="TSUP"/>
</dbReference>
<keyword evidence="7 8" id="KW-0472">Membrane</keyword>
<feature type="transmembrane region" description="Helical" evidence="8">
    <location>
        <begin position="190"/>
        <end position="220"/>
    </location>
</feature>
<dbReference type="InterPro" id="IPR002781">
    <property type="entry name" value="TM_pro_TauE-like"/>
</dbReference>
<gene>
    <name evidence="9" type="ORF">DXC39_18520</name>
</gene>
<proteinExistence type="inferred from homology"/>
<keyword evidence="4 8" id="KW-1003">Cell membrane</keyword>
<evidence type="ECO:0000256" key="6">
    <source>
        <dbReference type="ARBA" id="ARBA00022989"/>
    </source>
</evidence>
<sequence>MNIMHQYLIVCPLVFLAGFVDSIAGGGGLISLPAYLAAGVPPHLALGTNKMGSTMGTVISTARFAKSGYIKWKLSLFAAACAIVGSIIGSNLSLLASEKFLKGMMLFALPVVAFYVLKNKDMGDNENTGSLTEKQMMLISMAAALVIGTYDGFYGPGTGTFLLLVLTGAAKMDLRTASGTTKVINLSSNIAALVTFLINGKVLLPLGITAGVFCIAGHYIGSGMVVKSGQKVVRPVVLAVLLCLFVKIVKG</sequence>
<dbReference type="AlphaFoldDB" id="A0A3E4U5F1"/>
<reference evidence="9 10" key="1">
    <citation type="submission" date="2018-08" db="EMBL/GenBank/DDBJ databases">
        <title>A genome reference for cultivated species of the human gut microbiota.</title>
        <authorList>
            <person name="Zou Y."/>
            <person name="Xue W."/>
            <person name="Luo G."/>
        </authorList>
    </citation>
    <scope>NUCLEOTIDE SEQUENCE [LARGE SCALE GENOMIC DNA]</scope>
    <source>
        <strain evidence="9 10">TF05-11AC</strain>
    </source>
</reference>
<comment type="caution">
    <text evidence="9">The sequence shown here is derived from an EMBL/GenBank/DDBJ whole genome shotgun (WGS) entry which is preliminary data.</text>
</comment>
<feature type="transmembrane region" description="Helical" evidence="8">
    <location>
        <begin position="232"/>
        <end position="249"/>
    </location>
</feature>
<evidence type="ECO:0000256" key="2">
    <source>
        <dbReference type="ARBA" id="ARBA00009142"/>
    </source>
</evidence>
<dbReference type="PANTHER" id="PTHR30269">
    <property type="entry name" value="TRANSMEMBRANE PROTEIN YFCA"/>
    <property type="match status" value="1"/>
</dbReference>
<evidence type="ECO:0000313" key="10">
    <source>
        <dbReference type="Proteomes" id="UP000261257"/>
    </source>
</evidence>
<dbReference type="GO" id="GO:0005886">
    <property type="term" value="C:plasma membrane"/>
    <property type="evidence" value="ECO:0007669"/>
    <property type="project" value="UniProtKB-SubCell"/>
</dbReference>
<keyword evidence="3" id="KW-0813">Transport</keyword>
<feature type="transmembrane region" description="Helical" evidence="8">
    <location>
        <begin position="137"/>
        <end position="169"/>
    </location>
</feature>
<keyword evidence="5 8" id="KW-0812">Transmembrane</keyword>
<evidence type="ECO:0000256" key="3">
    <source>
        <dbReference type="ARBA" id="ARBA00022448"/>
    </source>
</evidence>
<evidence type="ECO:0000256" key="5">
    <source>
        <dbReference type="ARBA" id="ARBA00022692"/>
    </source>
</evidence>
<evidence type="ECO:0000256" key="4">
    <source>
        <dbReference type="ARBA" id="ARBA00022475"/>
    </source>
</evidence>
<dbReference type="EMBL" id="QSSQ01000020">
    <property type="protein sequence ID" value="RGM01892.1"/>
    <property type="molecule type" value="Genomic_DNA"/>
</dbReference>
<accession>A0A3E4U5F1</accession>
<feature type="transmembrane region" description="Helical" evidence="8">
    <location>
        <begin position="100"/>
        <end position="117"/>
    </location>
</feature>
<evidence type="ECO:0000313" key="9">
    <source>
        <dbReference type="EMBL" id="RGM01892.1"/>
    </source>
</evidence>
<evidence type="ECO:0000256" key="7">
    <source>
        <dbReference type="ARBA" id="ARBA00023136"/>
    </source>
</evidence>
<keyword evidence="6 8" id="KW-1133">Transmembrane helix</keyword>